<dbReference type="AlphaFoldDB" id="A0A0B7HMX6"/>
<dbReference type="EMBL" id="CDOG01000039">
    <property type="protein sequence ID" value="CEN40692.1"/>
    <property type="molecule type" value="Genomic_DNA"/>
</dbReference>
<dbReference type="Proteomes" id="UP000038083">
    <property type="component" value="Unassembled WGS sequence"/>
</dbReference>
<evidence type="ECO:0000256" key="1">
    <source>
        <dbReference type="SAM" id="SignalP"/>
    </source>
</evidence>
<dbReference type="Pfam" id="PF13568">
    <property type="entry name" value="OMP_b-brl_2"/>
    <property type="match status" value="1"/>
</dbReference>
<feature type="domain" description="Outer membrane protein beta-barrel" evidence="2">
    <location>
        <begin position="34"/>
        <end position="214"/>
    </location>
</feature>
<feature type="chain" id="PRO_5009757819" evidence="1">
    <location>
        <begin position="22"/>
        <end position="244"/>
    </location>
</feature>
<dbReference type="OrthoDB" id="959017at2"/>
<accession>A0A0B7HMX6</accession>
<keyword evidence="1" id="KW-0732">Signal</keyword>
<organism evidence="3 4">
    <name type="scientific">Capnocytophaga cynodegmi</name>
    <dbReference type="NCBI Taxonomy" id="28189"/>
    <lineage>
        <taxon>Bacteria</taxon>
        <taxon>Pseudomonadati</taxon>
        <taxon>Bacteroidota</taxon>
        <taxon>Flavobacteriia</taxon>
        <taxon>Flavobacteriales</taxon>
        <taxon>Flavobacteriaceae</taxon>
        <taxon>Capnocytophaga</taxon>
    </lineage>
</organism>
<name>A0A0B7HMX6_9FLAO</name>
<protein>
    <submittedName>
        <fullName evidence="3">Secreted protein</fullName>
    </submittedName>
</protein>
<reference evidence="3 4" key="1">
    <citation type="submission" date="2015-01" db="EMBL/GenBank/DDBJ databases">
        <authorList>
            <person name="MANFREDI Pablo"/>
        </authorList>
    </citation>
    <scope>NUCLEOTIDE SEQUENCE [LARGE SCALE GENOMIC DNA]</scope>
    <source>
        <strain evidence="3 4">Ccy74</strain>
    </source>
</reference>
<sequence>MMKHLICLLLVCLGFPMSVFSQDDSDDGMIQTTTEKKEKKGRGEKYLEDQFYVGLTYDYLISDASNVVQHSLSRGIHAGFQKDLPMNERRNIGLALGVGYSYDLVYSNIFRENTSDSYHIIKNLNDLNINKNYFETHTIEFPIEFRWRTSTAQSHKFWRIYTGMRLGYVFSAKSLYKRDDITIYFNNSDLNKKWHFKVYSAFGYNTWNFFIQYNLSSILKEAKLENNTSLKSSLLQMGLIFYIL</sequence>
<gene>
    <name evidence="3" type="ORF">CCYN74_440020</name>
</gene>
<evidence type="ECO:0000259" key="2">
    <source>
        <dbReference type="Pfam" id="PF13568"/>
    </source>
</evidence>
<evidence type="ECO:0000313" key="3">
    <source>
        <dbReference type="EMBL" id="CEN40692.1"/>
    </source>
</evidence>
<dbReference type="InterPro" id="IPR025665">
    <property type="entry name" value="Beta-barrel_OMP_2"/>
</dbReference>
<proteinExistence type="predicted"/>
<feature type="signal peptide" evidence="1">
    <location>
        <begin position="1"/>
        <end position="21"/>
    </location>
</feature>
<evidence type="ECO:0000313" key="4">
    <source>
        <dbReference type="Proteomes" id="UP000038083"/>
    </source>
</evidence>